<comment type="similarity">
    <text evidence="8">Belongs to the ROK (NagC/XylR) family. NanK subfamily.</text>
</comment>
<comment type="catalytic activity">
    <reaction evidence="8">
        <text>an N-acyl-D-mannosamine + ATP = an N-acyl-D-mannosamine 6-phosphate + ADP + H(+)</text>
        <dbReference type="Rhea" id="RHEA:23832"/>
        <dbReference type="ChEBI" id="CHEBI:15378"/>
        <dbReference type="ChEBI" id="CHEBI:16062"/>
        <dbReference type="ChEBI" id="CHEBI:30616"/>
        <dbReference type="ChEBI" id="CHEBI:57666"/>
        <dbReference type="ChEBI" id="CHEBI:456216"/>
        <dbReference type="EC" id="2.7.1.60"/>
    </reaction>
</comment>
<keyword evidence="7 8" id="KW-0119">Carbohydrate metabolism</keyword>
<dbReference type="CDD" id="cd24069">
    <property type="entry name" value="ASKHA_NBD_ROK_EcNanK-like"/>
    <property type="match status" value="1"/>
</dbReference>
<dbReference type="InterPro" id="IPR043129">
    <property type="entry name" value="ATPase_NBD"/>
</dbReference>
<dbReference type="SUPFAM" id="SSF53067">
    <property type="entry name" value="Actin-like ATPase domain"/>
    <property type="match status" value="1"/>
</dbReference>
<comment type="subunit">
    <text evidence="8">Homodimer.</text>
</comment>
<dbReference type="RefSeq" id="WP_050129817.1">
    <property type="nucleotide sequence ID" value="NZ_CGBV01000006.1"/>
</dbReference>
<reference evidence="10" key="2">
    <citation type="submission" date="2023-02" db="EMBL/GenBank/DDBJ databases">
        <authorList>
            <person name="Ashton P.M."/>
            <person name="Dallman T."/>
            <person name="Nair S."/>
            <person name="De Pinna E."/>
            <person name="Peters T."/>
            <person name="Grant K."/>
        </authorList>
    </citation>
    <scope>NUCLEOTIDE SEQUENCE</scope>
    <source>
        <strain evidence="10">01103883</strain>
    </source>
</reference>
<dbReference type="GO" id="GO:0019262">
    <property type="term" value="P:N-acetylneuraminate catabolic process"/>
    <property type="evidence" value="ECO:0007669"/>
    <property type="project" value="UniProtKB-UniRule"/>
</dbReference>
<dbReference type="GO" id="GO:0005524">
    <property type="term" value="F:ATP binding"/>
    <property type="evidence" value="ECO:0007669"/>
    <property type="project" value="UniProtKB-UniRule"/>
</dbReference>
<keyword evidence="6 8" id="KW-0067">ATP-binding</keyword>
<dbReference type="EMBL" id="CPZF01000001">
    <property type="protein sequence ID" value="CNE94219.1"/>
    <property type="molecule type" value="Genomic_DNA"/>
</dbReference>
<dbReference type="HAMAP" id="MF_01234">
    <property type="entry name" value="ManNAc_kinase"/>
    <property type="match status" value="1"/>
</dbReference>
<keyword evidence="2 8" id="KW-0479">Metal-binding</keyword>
<keyword evidence="5 8" id="KW-0862">Zinc</keyword>
<evidence type="ECO:0000313" key="10">
    <source>
        <dbReference type="EMBL" id="ELI8101385.1"/>
    </source>
</evidence>
<accession>A0A9P1M0X7</accession>
<name>A0A9P1M0X7_YEREN</name>
<dbReference type="GO" id="GO:0009384">
    <property type="term" value="F:N-acylmannosamine kinase activity"/>
    <property type="evidence" value="ECO:0007669"/>
    <property type="project" value="UniProtKB-UniRule"/>
</dbReference>
<organism evidence="9 11">
    <name type="scientific">Yersinia enterocolitica</name>
    <dbReference type="NCBI Taxonomy" id="630"/>
    <lineage>
        <taxon>Bacteria</taxon>
        <taxon>Pseudomonadati</taxon>
        <taxon>Pseudomonadota</taxon>
        <taxon>Gammaproteobacteria</taxon>
        <taxon>Enterobacterales</taxon>
        <taxon>Yersiniaceae</taxon>
        <taxon>Yersinia</taxon>
    </lineage>
</organism>
<dbReference type="NCBIfam" id="NF003461">
    <property type="entry name" value="PRK05082.1"/>
    <property type="match status" value="1"/>
</dbReference>
<evidence type="ECO:0000256" key="4">
    <source>
        <dbReference type="ARBA" id="ARBA00022777"/>
    </source>
</evidence>
<comment type="caution">
    <text evidence="9">The sequence shown here is derived from an EMBL/GenBank/DDBJ whole genome shotgun (WGS) entry which is preliminary data.</text>
</comment>
<evidence type="ECO:0000256" key="7">
    <source>
        <dbReference type="ARBA" id="ARBA00023277"/>
    </source>
</evidence>
<dbReference type="InterPro" id="IPR049874">
    <property type="entry name" value="ROK_cs"/>
</dbReference>
<evidence type="ECO:0000256" key="8">
    <source>
        <dbReference type="HAMAP-Rule" id="MF_01234"/>
    </source>
</evidence>
<dbReference type="Pfam" id="PF00480">
    <property type="entry name" value="ROK"/>
    <property type="match status" value="1"/>
</dbReference>
<evidence type="ECO:0000256" key="2">
    <source>
        <dbReference type="ARBA" id="ARBA00022723"/>
    </source>
</evidence>
<comment type="function">
    <text evidence="8">Catalyzes the phosphorylation of N-acetylmannosamine (ManNAc) to ManNAc-6-P.</text>
</comment>
<protein>
    <recommendedName>
        <fullName evidence="8">N-acetylmannosamine kinase</fullName>
        <ecNumber evidence="8">2.7.1.60</ecNumber>
    </recommendedName>
    <alternativeName>
        <fullName evidence="8">ManNAc kinase</fullName>
    </alternativeName>
    <alternativeName>
        <fullName evidence="8">N-acetyl-D-mannosamine kinase</fullName>
    </alternativeName>
</protein>
<sequence length="304" mass="31591">MGKVLALDIGGTKIAAAMVTESSMLVGRQQVATPRGGAAQLALALKTLIEPYRNQVDFIAVASTGIISDGRLTALNPANLGGLADFPLQECIQSIADLPCVLLNDGQAAAWAEYQALSHKSDNTISINNEISINNMMFVTVSTGVGGGIVLNKKLLVGSHGLAGHIGHTLADPHGLLCGCGRKGCVESVASGTAIGAETLGWKQPVTAAKVFELAQLGNVHAENIINRSATAIAQMLADMKMALDLEVVILGGSVGLAPGYLERVIGAQKTLPQIYRVPLQAAYHRQDSGLLGAALWAKDTLCH</sequence>
<comment type="pathway">
    <text evidence="8">Amino-sugar metabolism; N-acetylneuraminate degradation; D-fructose 6-phosphate from N-acetylneuraminate: step 2/5.</text>
</comment>
<feature type="binding site" evidence="8">
    <location>
        <position position="180"/>
    </location>
    <ligand>
        <name>Zn(2+)</name>
        <dbReference type="ChEBI" id="CHEBI:29105"/>
    </ligand>
</feature>
<feature type="binding site" evidence="8">
    <location>
        <position position="178"/>
    </location>
    <ligand>
        <name>Zn(2+)</name>
        <dbReference type="ChEBI" id="CHEBI:29105"/>
    </ligand>
</feature>
<reference evidence="9 11" key="1">
    <citation type="submission" date="2015-03" db="EMBL/GenBank/DDBJ databases">
        <authorList>
            <consortium name="Pathogen Informatics"/>
            <person name="Murphy D."/>
        </authorList>
    </citation>
    <scope>NUCLEOTIDE SEQUENCE [LARGE SCALE GENOMIC DNA]</scope>
    <source>
        <strain evidence="9 11">IP27818</strain>
    </source>
</reference>
<dbReference type="InterPro" id="IPR000600">
    <property type="entry name" value="ROK"/>
</dbReference>
<dbReference type="AlphaFoldDB" id="A0A9P1M0X7"/>
<evidence type="ECO:0000313" key="11">
    <source>
        <dbReference type="Proteomes" id="UP000041356"/>
    </source>
</evidence>
<dbReference type="PROSITE" id="PS01125">
    <property type="entry name" value="ROK"/>
    <property type="match status" value="1"/>
</dbReference>
<dbReference type="PANTHER" id="PTHR18964:SF169">
    <property type="entry name" value="N-ACETYLMANNOSAMINE KINASE"/>
    <property type="match status" value="1"/>
</dbReference>
<feature type="binding site" evidence="8">
    <location>
        <position position="185"/>
    </location>
    <ligand>
        <name>Zn(2+)</name>
        <dbReference type="ChEBI" id="CHEBI:29105"/>
    </ligand>
</feature>
<feature type="binding site" evidence="8">
    <location>
        <begin position="144"/>
        <end position="151"/>
    </location>
    <ligand>
        <name>ATP</name>
        <dbReference type="ChEBI" id="CHEBI:30616"/>
    </ligand>
</feature>
<dbReference type="GO" id="GO:0008270">
    <property type="term" value="F:zinc ion binding"/>
    <property type="evidence" value="ECO:0007669"/>
    <property type="project" value="UniProtKB-UniRule"/>
</dbReference>
<dbReference type="Gene3D" id="3.30.420.40">
    <property type="match status" value="2"/>
</dbReference>
<evidence type="ECO:0000256" key="6">
    <source>
        <dbReference type="ARBA" id="ARBA00022840"/>
    </source>
</evidence>
<evidence type="ECO:0000256" key="5">
    <source>
        <dbReference type="ARBA" id="ARBA00022833"/>
    </source>
</evidence>
<proteinExistence type="inferred from homology"/>
<feature type="binding site" evidence="8">
    <location>
        <begin position="6"/>
        <end position="13"/>
    </location>
    <ligand>
        <name>ATP</name>
        <dbReference type="ChEBI" id="CHEBI:30616"/>
    </ligand>
</feature>
<dbReference type="Proteomes" id="UP000041356">
    <property type="component" value="Unassembled WGS sequence"/>
</dbReference>
<evidence type="ECO:0000256" key="1">
    <source>
        <dbReference type="ARBA" id="ARBA00022679"/>
    </source>
</evidence>
<feature type="binding site" evidence="8">
    <location>
        <position position="168"/>
    </location>
    <ligand>
        <name>Zn(2+)</name>
        <dbReference type="ChEBI" id="CHEBI:29105"/>
    </ligand>
</feature>
<gene>
    <name evidence="8 9" type="primary">nanK</name>
    <name evidence="9" type="ORF">ERS137939_00277</name>
    <name evidence="10" type="ORF">RSF11_001073</name>
</gene>
<evidence type="ECO:0000313" key="9">
    <source>
        <dbReference type="EMBL" id="CNE94219.1"/>
    </source>
</evidence>
<dbReference type="Proteomes" id="UP001182355">
    <property type="component" value="Unassembled WGS sequence"/>
</dbReference>
<dbReference type="PANTHER" id="PTHR18964">
    <property type="entry name" value="ROK (REPRESSOR, ORF, KINASE) FAMILY"/>
    <property type="match status" value="1"/>
</dbReference>
<keyword evidence="4 8" id="KW-0418">Kinase</keyword>
<dbReference type="EC" id="2.7.1.60" evidence="8"/>
<keyword evidence="3 8" id="KW-0547">Nucleotide-binding</keyword>
<keyword evidence="1 8" id="KW-0808">Transferase</keyword>
<evidence type="ECO:0000256" key="3">
    <source>
        <dbReference type="ARBA" id="ARBA00022741"/>
    </source>
</evidence>
<dbReference type="EMBL" id="ABNAVX010000004">
    <property type="protein sequence ID" value="ELI8101385.1"/>
    <property type="molecule type" value="Genomic_DNA"/>
</dbReference>
<dbReference type="InterPro" id="IPR023945">
    <property type="entry name" value="ManNAc_kinase_bac"/>
</dbReference>